<dbReference type="Proteomes" id="UP000499080">
    <property type="component" value="Unassembled WGS sequence"/>
</dbReference>
<keyword evidence="3" id="KW-1185">Reference proteome</keyword>
<reference evidence="1 3" key="1">
    <citation type="journal article" date="2019" name="Sci. Rep.">
        <title>Orb-weaving spider Araneus ventricosus genome elucidates the spidroin gene catalogue.</title>
        <authorList>
            <person name="Kono N."/>
            <person name="Nakamura H."/>
            <person name="Ohtoshi R."/>
            <person name="Moran D.A.P."/>
            <person name="Shinohara A."/>
            <person name="Yoshida Y."/>
            <person name="Fujiwara M."/>
            <person name="Mori M."/>
            <person name="Tomita M."/>
            <person name="Arakawa K."/>
        </authorList>
    </citation>
    <scope>NUCLEOTIDE SEQUENCE [LARGE SCALE GENOMIC DNA]</scope>
</reference>
<evidence type="ECO:0000313" key="2">
    <source>
        <dbReference type="EMBL" id="GBM53550.1"/>
    </source>
</evidence>
<comment type="caution">
    <text evidence="1">The sequence shown here is derived from an EMBL/GenBank/DDBJ whole genome shotgun (WGS) entry which is preliminary data.</text>
</comment>
<dbReference type="EMBL" id="BGPR01099692">
    <property type="protein sequence ID" value="GBM53539.1"/>
    <property type="molecule type" value="Genomic_DNA"/>
</dbReference>
<name>A0A4Y2GLA5_ARAVE</name>
<sequence>MSIDFFPSLQMMSCVQIAIPILNCPKTRQLINCYTPYSRYSENIELCNLIEKMVMKKIQLIVAPLLQTMVKNNIMSMFSQIIECKNTYSLIVTDCVTYVDQNYKFIWKFDGTIDQRKSAKALIANESLHIKERFQLACNYCLIDDAYCLWNRMQAMQKSFTPLELECHLVVKLWAETFQEESVNMRMTSRVLESSALQHNIFMLYYVLKMLPHEIQPHFLLNIALKDDVDATILRFCLSRLHMSDKETVFKDSPVKVLQCFVTWPYQWAFLDVAGYLWTYLSKEGFCEVLWFILHKLMDQDWSDFNLMQLLIEFWSESPTDFKEYTKQQTIFGPLMVVLNCNMQSFPRSELNQAAYQGLEQYLDQFFPMQ</sequence>
<proteinExistence type="predicted"/>
<accession>A0A4Y2GLA5</accession>
<organism evidence="1 3">
    <name type="scientific">Araneus ventricosus</name>
    <name type="common">Orbweaver spider</name>
    <name type="synonym">Epeira ventricosa</name>
    <dbReference type="NCBI Taxonomy" id="182803"/>
    <lineage>
        <taxon>Eukaryota</taxon>
        <taxon>Metazoa</taxon>
        <taxon>Ecdysozoa</taxon>
        <taxon>Arthropoda</taxon>
        <taxon>Chelicerata</taxon>
        <taxon>Arachnida</taxon>
        <taxon>Araneae</taxon>
        <taxon>Araneomorphae</taxon>
        <taxon>Entelegynae</taxon>
        <taxon>Araneoidea</taxon>
        <taxon>Araneidae</taxon>
        <taxon>Araneus</taxon>
    </lineage>
</organism>
<dbReference type="EMBL" id="BGPR01099696">
    <property type="protein sequence ID" value="GBM53550.1"/>
    <property type="molecule type" value="Genomic_DNA"/>
</dbReference>
<dbReference type="AlphaFoldDB" id="A0A4Y2GLA5"/>
<gene>
    <name evidence="1" type="ORF">AVEN_102678_1</name>
    <name evidence="2" type="ORF">AVEN_253188_1</name>
</gene>
<protein>
    <submittedName>
        <fullName evidence="1">Uncharacterized protein</fullName>
    </submittedName>
</protein>
<evidence type="ECO:0000313" key="1">
    <source>
        <dbReference type="EMBL" id="GBM53539.1"/>
    </source>
</evidence>
<evidence type="ECO:0000313" key="3">
    <source>
        <dbReference type="Proteomes" id="UP000499080"/>
    </source>
</evidence>